<dbReference type="FunFam" id="3.40.50.2300:FF:000001">
    <property type="entry name" value="DNA-binding response regulator PhoB"/>
    <property type="match status" value="1"/>
</dbReference>
<evidence type="ECO:0000313" key="13">
    <source>
        <dbReference type="Proteomes" id="UP000526501"/>
    </source>
</evidence>
<comment type="function">
    <text evidence="7">This protein is a positive regulator for the phosphate regulon. Transcription of this operon is positively regulated by PhoB and PhoR when phosphate is limited.</text>
</comment>
<evidence type="ECO:0000256" key="1">
    <source>
        <dbReference type="ARBA" id="ARBA00013332"/>
    </source>
</evidence>
<keyword evidence="5 9" id="KW-0238">DNA-binding</keyword>
<dbReference type="InterPro" id="IPR001867">
    <property type="entry name" value="OmpR/PhoB-type_DNA-bd"/>
</dbReference>
<protein>
    <recommendedName>
        <fullName evidence="1">Phosphate regulon transcriptional regulatory protein PhoB</fullName>
    </recommendedName>
</protein>
<dbReference type="Gene3D" id="1.10.10.10">
    <property type="entry name" value="Winged helix-like DNA-binding domain superfamily/Winged helix DNA-binding domain"/>
    <property type="match status" value="1"/>
</dbReference>
<dbReference type="InterPro" id="IPR039420">
    <property type="entry name" value="WalR-like"/>
</dbReference>
<dbReference type="SUPFAM" id="SSF52172">
    <property type="entry name" value="CheY-like"/>
    <property type="match status" value="1"/>
</dbReference>
<evidence type="ECO:0000256" key="2">
    <source>
        <dbReference type="ARBA" id="ARBA00022553"/>
    </source>
</evidence>
<dbReference type="GO" id="GO:0032993">
    <property type="term" value="C:protein-DNA complex"/>
    <property type="evidence" value="ECO:0007669"/>
    <property type="project" value="TreeGrafter"/>
</dbReference>
<dbReference type="AlphaFoldDB" id="A0A7X1B7X4"/>
<proteinExistence type="predicted"/>
<evidence type="ECO:0000259" key="10">
    <source>
        <dbReference type="PROSITE" id="PS50110"/>
    </source>
</evidence>
<dbReference type="EMBL" id="JACHVC010000012">
    <property type="protein sequence ID" value="MBC2607216.1"/>
    <property type="molecule type" value="Genomic_DNA"/>
</dbReference>
<dbReference type="SUPFAM" id="SSF46894">
    <property type="entry name" value="C-terminal effector domain of the bipartite response regulators"/>
    <property type="match status" value="1"/>
</dbReference>
<dbReference type="InterPro" id="IPR036388">
    <property type="entry name" value="WH-like_DNA-bd_sf"/>
</dbReference>
<evidence type="ECO:0000256" key="7">
    <source>
        <dbReference type="ARBA" id="ARBA00024735"/>
    </source>
</evidence>
<keyword evidence="3" id="KW-0902">Two-component regulatory system</keyword>
<dbReference type="FunFam" id="1.10.10.10:FF:000018">
    <property type="entry name" value="DNA-binding response regulator ResD"/>
    <property type="match status" value="1"/>
</dbReference>
<dbReference type="SMART" id="SM00448">
    <property type="entry name" value="REC"/>
    <property type="match status" value="1"/>
</dbReference>
<keyword evidence="2 8" id="KW-0597">Phosphoprotein</keyword>
<dbReference type="GO" id="GO:0000976">
    <property type="term" value="F:transcription cis-regulatory region binding"/>
    <property type="evidence" value="ECO:0007669"/>
    <property type="project" value="TreeGrafter"/>
</dbReference>
<evidence type="ECO:0000256" key="4">
    <source>
        <dbReference type="ARBA" id="ARBA00023015"/>
    </source>
</evidence>
<evidence type="ECO:0000313" key="12">
    <source>
        <dbReference type="EMBL" id="MBC2607216.1"/>
    </source>
</evidence>
<keyword evidence="6" id="KW-0804">Transcription</keyword>
<evidence type="ECO:0000259" key="11">
    <source>
        <dbReference type="PROSITE" id="PS51755"/>
    </source>
</evidence>
<dbReference type="InterPro" id="IPR011006">
    <property type="entry name" value="CheY-like_superfamily"/>
</dbReference>
<feature type="modified residue" description="4-aspartylphosphate" evidence="8">
    <location>
        <position position="55"/>
    </location>
</feature>
<reference evidence="12 13" key="1">
    <citation type="submission" date="2020-07" db="EMBL/GenBank/DDBJ databases">
        <authorList>
            <person name="Feng X."/>
        </authorList>
    </citation>
    <scope>NUCLEOTIDE SEQUENCE [LARGE SCALE GENOMIC DNA]</scope>
    <source>
        <strain evidence="12 13">JCM23202</strain>
    </source>
</reference>
<dbReference type="PROSITE" id="PS51755">
    <property type="entry name" value="OMPR_PHOB"/>
    <property type="match status" value="1"/>
</dbReference>
<dbReference type="Proteomes" id="UP000526501">
    <property type="component" value="Unassembled WGS sequence"/>
</dbReference>
<dbReference type="Gene3D" id="3.40.50.2300">
    <property type="match status" value="1"/>
</dbReference>
<dbReference type="PROSITE" id="PS50110">
    <property type="entry name" value="RESPONSE_REGULATORY"/>
    <property type="match status" value="1"/>
</dbReference>
<evidence type="ECO:0000256" key="8">
    <source>
        <dbReference type="PROSITE-ProRule" id="PRU00169"/>
    </source>
</evidence>
<dbReference type="GO" id="GO:0005829">
    <property type="term" value="C:cytosol"/>
    <property type="evidence" value="ECO:0007669"/>
    <property type="project" value="TreeGrafter"/>
</dbReference>
<dbReference type="Pfam" id="PF00072">
    <property type="entry name" value="Response_reg"/>
    <property type="match status" value="1"/>
</dbReference>
<dbReference type="InterPro" id="IPR001789">
    <property type="entry name" value="Sig_transdc_resp-reg_receiver"/>
</dbReference>
<dbReference type="RefSeq" id="WP_185661070.1">
    <property type="nucleotide sequence ID" value="NZ_CAWPOO010000012.1"/>
</dbReference>
<evidence type="ECO:0000256" key="5">
    <source>
        <dbReference type="ARBA" id="ARBA00023125"/>
    </source>
</evidence>
<evidence type="ECO:0000256" key="6">
    <source>
        <dbReference type="ARBA" id="ARBA00023163"/>
    </source>
</evidence>
<evidence type="ECO:0000256" key="9">
    <source>
        <dbReference type="PROSITE-ProRule" id="PRU01091"/>
    </source>
</evidence>
<dbReference type="Pfam" id="PF00486">
    <property type="entry name" value="Trans_reg_C"/>
    <property type="match status" value="1"/>
</dbReference>
<name>A0A7X1B7X4_9BACT</name>
<keyword evidence="4" id="KW-0805">Transcription regulation</keyword>
<dbReference type="GO" id="GO:0006355">
    <property type="term" value="P:regulation of DNA-templated transcription"/>
    <property type="evidence" value="ECO:0007669"/>
    <property type="project" value="InterPro"/>
</dbReference>
<dbReference type="GO" id="GO:0000156">
    <property type="term" value="F:phosphorelay response regulator activity"/>
    <property type="evidence" value="ECO:0007669"/>
    <property type="project" value="TreeGrafter"/>
</dbReference>
<dbReference type="CDD" id="cd00383">
    <property type="entry name" value="trans_reg_C"/>
    <property type="match status" value="1"/>
</dbReference>
<gene>
    <name evidence="12" type="ORF">H5P27_14270</name>
</gene>
<keyword evidence="13" id="KW-1185">Reference proteome</keyword>
<sequence length="229" mass="26547">MDDSKRILVVDDEVDVTELLSYHLRQRGFDVRALNDSRLALETARQFRPELVVLDIMMPDFSGLQVCRLMRADSSLKDIPIIFLSAKTEEGDRIDGFESGADDYVCKPFSPKELMLRVSAILKRRGEAEEKKVLEVNGIRMDVEHHRVEVDASAIELTATEFRLLKLLLEERGKVQTREKLLQKVWNYENDIETRTVDTHMRRLREKLGNEASWLETVRGVGYRLVESR</sequence>
<evidence type="ECO:0000256" key="3">
    <source>
        <dbReference type="ARBA" id="ARBA00023012"/>
    </source>
</evidence>
<feature type="DNA-binding region" description="OmpR/PhoB-type" evidence="9">
    <location>
        <begin position="131"/>
        <end position="227"/>
    </location>
</feature>
<dbReference type="PANTHER" id="PTHR48111">
    <property type="entry name" value="REGULATOR OF RPOS"/>
    <property type="match status" value="1"/>
</dbReference>
<dbReference type="InterPro" id="IPR016032">
    <property type="entry name" value="Sig_transdc_resp-reg_C-effctor"/>
</dbReference>
<feature type="domain" description="OmpR/PhoB-type" evidence="11">
    <location>
        <begin position="131"/>
        <end position="227"/>
    </location>
</feature>
<comment type="caution">
    <text evidence="12">The sequence shown here is derived from an EMBL/GenBank/DDBJ whole genome shotgun (WGS) entry which is preliminary data.</text>
</comment>
<organism evidence="12 13">
    <name type="scientific">Pelagicoccus albus</name>
    <dbReference type="NCBI Taxonomy" id="415222"/>
    <lineage>
        <taxon>Bacteria</taxon>
        <taxon>Pseudomonadati</taxon>
        <taxon>Verrucomicrobiota</taxon>
        <taxon>Opitutia</taxon>
        <taxon>Puniceicoccales</taxon>
        <taxon>Pelagicoccaceae</taxon>
        <taxon>Pelagicoccus</taxon>
    </lineage>
</organism>
<accession>A0A7X1B7X4</accession>
<feature type="domain" description="Response regulatory" evidence="10">
    <location>
        <begin position="6"/>
        <end position="122"/>
    </location>
</feature>
<dbReference type="SMART" id="SM00862">
    <property type="entry name" value="Trans_reg_C"/>
    <property type="match status" value="1"/>
</dbReference>
<dbReference type="PANTHER" id="PTHR48111:SF40">
    <property type="entry name" value="PHOSPHATE REGULON TRANSCRIPTIONAL REGULATORY PROTEIN PHOB"/>
    <property type="match status" value="1"/>
</dbReference>